<dbReference type="RefSeq" id="XP_013230590.1">
    <property type="nucleotide sequence ID" value="XM_013375136.1"/>
</dbReference>
<evidence type="ECO:0000256" key="4">
    <source>
        <dbReference type="ARBA" id="ARBA00022603"/>
    </source>
</evidence>
<dbReference type="GO" id="GO:0008168">
    <property type="term" value="F:methyltransferase activity"/>
    <property type="evidence" value="ECO:0007669"/>
    <property type="project" value="UniProtKB-KW"/>
</dbReference>
<dbReference type="Proteomes" id="UP000030747">
    <property type="component" value="Unassembled WGS sequence"/>
</dbReference>
<feature type="compositionally biased region" description="Low complexity" evidence="8">
    <location>
        <begin position="234"/>
        <end position="255"/>
    </location>
</feature>
<keyword evidence="7" id="KW-0539">Nucleus</keyword>
<feature type="compositionally biased region" description="Low complexity" evidence="8">
    <location>
        <begin position="192"/>
        <end position="209"/>
    </location>
</feature>
<name>U6KNZ9_EIMTE</name>
<feature type="domain" description="Post-SET" evidence="10">
    <location>
        <begin position="524"/>
        <end position="540"/>
    </location>
</feature>
<dbReference type="Pfam" id="PF00856">
    <property type="entry name" value="SET"/>
    <property type="match status" value="1"/>
</dbReference>
<dbReference type="InterPro" id="IPR003616">
    <property type="entry name" value="Post-SET_dom"/>
</dbReference>
<evidence type="ECO:0000256" key="2">
    <source>
        <dbReference type="ARBA" id="ARBA00004286"/>
    </source>
</evidence>
<dbReference type="VEuPathDB" id="ToxoDB:ETH2_1010500"/>
<gene>
    <name evidence="11" type="ORF">ETH_00008130</name>
</gene>
<dbReference type="GO" id="GO:0032259">
    <property type="term" value="P:methylation"/>
    <property type="evidence" value="ECO:0007669"/>
    <property type="project" value="UniProtKB-KW"/>
</dbReference>
<evidence type="ECO:0000256" key="8">
    <source>
        <dbReference type="SAM" id="MobiDB-lite"/>
    </source>
</evidence>
<keyword evidence="6" id="KW-0949">S-adenosyl-L-methionine</keyword>
<keyword evidence="12" id="KW-1185">Reference proteome</keyword>
<evidence type="ECO:0000259" key="10">
    <source>
        <dbReference type="PROSITE" id="PS50868"/>
    </source>
</evidence>
<evidence type="ECO:0000256" key="7">
    <source>
        <dbReference type="ARBA" id="ARBA00023242"/>
    </source>
</evidence>
<reference evidence="11" key="2">
    <citation type="submission" date="2013-10" db="EMBL/GenBank/DDBJ databases">
        <authorList>
            <person name="Aslett M."/>
        </authorList>
    </citation>
    <scope>NUCLEOTIDE SEQUENCE [LARGE SCALE GENOMIC DNA]</scope>
    <source>
        <strain evidence="11">Houghton</strain>
    </source>
</reference>
<dbReference type="PANTHER" id="PTHR22884">
    <property type="entry name" value="SET DOMAIN PROTEINS"/>
    <property type="match status" value="1"/>
</dbReference>
<dbReference type="SMART" id="SM00317">
    <property type="entry name" value="SET"/>
    <property type="match status" value="1"/>
</dbReference>
<dbReference type="SUPFAM" id="SSF82199">
    <property type="entry name" value="SET domain"/>
    <property type="match status" value="1"/>
</dbReference>
<accession>U6KNZ9</accession>
<comment type="subcellular location">
    <subcellularLocation>
        <location evidence="2">Chromosome</location>
    </subcellularLocation>
    <subcellularLocation>
        <location evidence="1">Nucleus</location>
    </subcellularLocation>
</comment>
<evidence type="ECO:0000256" key="6">
    <source>
        <dbReference type="ARBA" id="ARBA00022691"/>
    </source>
</evidence>
<sequence>MEAADPLSLPGTTTRVVEVYSDLPRPFALTVPPFIPLSGGGFTIASLASVVAAAYQVYNELLPQWGRSSSSSSSGNDPECSVADALALARSSISGSGSGSGSIPAWAACGFLPVVLRVESYELELTPVSAAERQRLVDTYLKEAAAAAAAAAGSEAAAATGQRWGGAGWEGGGCRLRSSDSEQQEGGTSEASSSSSSSGSNSSSSSNGSRQAKCLGPQENLERLLEKIEAAQRSSSNSNNSSSSSNGSSSSSSSGHRTLMWRKKEARLIVSKAHALQFAHLYLPQSSSCGIVSSLELGAPLPCCWSPWEDISQGRERFCIKAINEVDSEPPPTDFCELPRYCDALRDPVSGRIYCGGANAAFVKTFRPIASCSPHCLCDPALCTNRLPEDLQFRVAVAKTRHAGWELRTLEFIPRGAFIMQYVGEVLPRAAMDGRSRQASRRGFHNYCMEAVGEERDLNYDAAAPCIDALFIGNASRFLNHSCNPNVRVATIWRGPALPQVGVFAQKDIPAGCALTYAYGPGYEEMLCLCGAPNCEGFIGGGSADPSRGSADPSSEKGPTVCAVSVGLRAAALSSQKLRGQEAAA</sequence>
<evidence type="ECO:0000256" key="1">
    <source>
        <dbReference type="ARBA" id="ARBA00004123"/>
    </source>
</evidence>
<dbReference type="InterPro" id="IPR001214">
    <property type="entry name" value="SET_dom"/>
</dbReference>
<dbReference type="InterPro" id="IPR050777">
    <property type="entry name" value="SET2_Histone-Lys_MeTrsfase"/>
</dbReference>
<dbReference type="GO" id="GO:0005694">
    <property type="term" value="C:chromosome"/>
    <property type="evidence" value="ECO:0007669"/>
    <property type="project" value="UniProtKB-SubCell"/>
</dbReference>
<evidence type="ECO:0000313" key="11">
    <source>
        <dbReference type="EMBL" id="CDJ39837.1"/>
    </source>
</evidence>
<evidence type="ECO:0000256" key="5">
    <source>
        <dbReference type="ARBA" id="ARBA00022679"/>
    </source>
</evidence>
<dbReference type="Gene3D" id="2.170.270.10">
    <property type="entry name" value="SET domain"/>
    <property type="match status" value="1"/>
</dbReference>
<dbReference type="PROSITE" id="PS50280">
    <property type="entry name" value="SET"/>
    <property type="match status" value="1"/>
</dbReference>
<keyword evidence="5" id="KW-0808">Transferase</keyword>
<keyword evidence="4" id="KW-0489">Methyltransferase</keyword>
<keyword evidence="3" id="KW-0158">Chromosome</keyword>
<dbReference type="GeneID" id="25250828"/>
<feature type="domain" description="SET" evidence="9">
    <location>
        <begin position="393"/>
        <end position="520"/>
    </location>
</feature>
<proteinExistence type="predicted"/>
<dbReference type="VEuPathDB" id="ToxoDB:ETH_00008130"/>
<dbReference type="EMBL" id="HG674709">
    <property type="protein sequence ID" value="CDJ39837.1"/>
    <property type="molecule type" value="Genomic_DNA"/>
</dbReference>
<dbReference type="AlphaFoldDB" id="U6KNZ9"/>
<protein>
    <submittedName>
        <fullName evidence="11">SET domain containing protein, putative</fullName>
    </submittedName>
</protein>
<feature type="region of interest" description="Disordered" evidence="8">
    <location>
        <begin position="169"/>
        <end position="213"/>
    </location>
</feature>
<dbReference type="InterPro" id="IPR046341">
    <property type="entry name" value="SET_dom_sf"/>
</dbReference>
<evidence type="ECO:0000256" key="3">
    <source>
        <dbReference type="ARBA" id="ARBA00022454"/>
    </source>
</evidence>
<dbReference type="GO" id="GO:0005634">
    <property type="term" value="C:nucleus"/>
    <property type="evidence" value="ECO:0007669"/>
    <property type="project" value="UniProtKB-SubCell"/>
</dbReference>
<feature type="region of interest" description="Disordered" evidence="8">
    <location>
        <begin position="230"/>
        <end position="257"/>
    </location>
</feature>
<dbReference type="PROSITE" id="PS50868">
    <property type="entry name" value="POST_SET"/>
    <property type="match status" value="1"/>
</dbReference>
<evidence type="ECO:0000259" key="9">
    <source>
        <dbReference type="PROSITE" id="PS50280"/>
    </source>
</evidence>
<evidence type="ECO:0000313" key="12">
    <source>
        <dbReference type="Proteomes" id="UP000030747"/>
    </source>
</evidence>
<dbReference type="OrthoDB" id="354694at2759"/>
<organism evidence="11 12">
    <name type="scientific">Eimeria tenella</name>
    <name type="common">Coccidian parasite</name>
    <dbReference type="NCBI Taxonomy" id="5802"/>
    <lineage>
        <taxon>Eukaryota</taxon>
        <taxon>Sar</taxon>
        <taxon>Alveolata</taxon>
        <taxon>Apicomplexa</taxon>
        <taxon>Conoidasida</taxon>
        <taxon>Coccidia</taxon>
        <taxon>Eucoccidiorida</taxon>
        <taxon>Eimeriorina</taxon>
        <taxon>Eimeriidae</taxon>
        <taxon>Eimeria</taxon>
    </lineage>
</organism>
<reference evidence="11" key="1">
    <citation type="submission" date="2013-10" db="EMBL/GenBank/DDBJ databases">
        <title>Genomic analysis of the causative agents of coccidiosis in chickens.</title>
        <authorList>
            <person name="Reid A.J."/>
            <person name="Blake D."/>
            <person name="Billington K."/>
            <person name="Browne H."/>
            <person name="Dunn M."/>
            <person name="Hung S."/>
            <person name="Kawahara F."/>
            <person name="Miranda-Saavedra D."/>
            <person name="Mourier T."/>
            <person name="Nagra H."/>
            <person name="Otto T.D."/>
            <person name="Rawlings N."/>
            <person name="Sanchez A."/>
            <person name="Sanders M."/>
            <person name="Subramaniam C."/>
            <person name="Tay Y."/>
            <person name="Dear P."/>
            <person name="Doerig C."/>
            <person name="Gruber A."/>
            <person name="Parkinson J."/>
            <person name="Shirley M."/>
            <person name="Wan K.L."/>
            <person name="Berriman M."/>
            <person name="Tomley F."/>
            <person name="Pain A."/>
        </authorList>
    </citation>
    <scope>NUCLEOTIDE SEQUENCE [LARGE SCALE GENOMIC DNA]</scope>
    <source>
        <strain evidence="11">Houghton</strain>
    </source>
</reference>